<dbReference type="PANTHER" id="PTHR31635:SF196">
    <property type="entry name" value="REVERSE TRANSCRIPTASE DOMAIN-CONTAINING PROTEIN-RELATED"/>
    <property type="match status" value="1"/>
</dbReference>
<dbReference type="InterPro" id="IPR043502">
    <property type="entry name" value="DNA/RNA_pol_sf"/>
</dbReference>
<dbReference type="InterPro" id="IPR026960">
    <property type="entry name" value="RVT-Znf"/>
</dbReference>
<reference evidence="3" key="2">
    <citation type="submission" date="2021-03" db="UniProtKB">
        <authorList>
            <consortium name="Ensembl"/>
        </authorList>
    </citation>
    <scope>IDENTIFICATION</scope>
</reference>
<evidence type="ECO:0000259" key="2">
    <source>
        <dbReference type="PROSITE" id="PS50878"/>
    </source>
</evidence>
<feature type="transmembrane region" description="Helical" evidence="1">
    <location>
        <begin position="794"/>
        <end position="812"/>
    </location>
</feature>
<dbReference type="SUPFAM" id="SSF56672">
    <property type="entry name" value="DNA/RNA polymerases"/>
    <property type="match status" value="1"/>
</dbReference>
<dbReference type="InParanoid" id="A0A803JT65"/>
<dbReference type="CDD" id="cd01650">
    <property type="entry name" value="RT_nLTR_like"/>
    <property type="match status" value="1"/>
</dbReference>
<dbReference type="Pfam" id="PF00078">
    <property type="entry name" value="RVT_1"/>
    <property type="match status" value="1"/>
</dbReference>
<reference evidence="3" key="1">
    <citation type="journal article" date="2010" name="Science">
        <title>The genome of the Western clawed frog Xenopus tropicalis.</title>
        <authorList>
            <person name="Hellsten U."/>
            <person name="Harland R.M."/>
            <person name="Gilchrist M.J."/>
            <person name="Hendrix D."/>
            <person name="Jurka J."/>
            <person name="Kapitonov V."/>
            <person name="Ovcharenko I."/>
            <person name="Putnam N.H."/>
            <person name="Shu S."/>
            <person name="Taher L."/>
            <person name="Blitz I.L."/>
            <person name="Blumberg B."/>
            <person name="Dichmann D.S."/>
            <person name="Dubchak I."/>
            <person name="Amaya E."/>
            <person name="Detter J.C."/>
            <person name="Fletcher R."/>
            <person name="Gerhard D.S."/>
            <person name="Goodstein D."/>
            <person name="Graves T."/>
            <person name="Grigoriev I.V."/>
            <person name="Grimwood J."/>
            <person name="Kawashima T."/>
            <person name="Lindquist E."/>
            <person name="Lucas S.M."/>
            <person name="Mead P.E."/>
            <person name="Mitros T."/>
            <person name="Ogino H."/>
            <person name="Ohta Y."/>
            <person name="Poliakov A.V."/>
            <person name="Pollet N."/>
            <person name="Robert J."/>
            <person name="Salamov A."/>
            <person name="Sater A.K."/>
            <person name="Schmutz J."/>
            <person name="Terry A."/>
            <person name="Vize P.D."/>
            <person name="Warren W.C."/>
            <person name="Wells D."/>
            <person name="Wills A."/>
            <person name="Wilson R.K."/>
            <person name="Zimmerman L.B."/>
            <person name="Zorn A.M."/>
            <person name="Grainger R."/>
            <person name="Grammer T."/>
            <person name="Khokha M.K."/>
            <person name="Richardson P.M."/>
            <person name="Rokhsar D.S."/>
        </authorList>
    </citation>
    <scope>NUCLEOTIDE SEQUENCE [LARGE SCALE GENOMIC DNA]</scope>
    <source>
        <strain evidence="3">Nigerian</strain>
    </source>
</reference>
<dbReference type="Pfam" id="PF13966">
    <property type="entry name" value="zf-RVT"/>
    <property type="match status" value="1"/>
</dbReference>
<dbReference type="PANTHER" id="PTHR31635">
    <property type="entry name" value="REVERSE TRANSCRIPTASE DOMAIN-CONTAINING PROTEIN-RELATED"/>
    <property type="match status" value="1"/>
</dbReference>
<dbReference type="Pfam" id="PF03372">
    <property type="entry name" value="Exo_endo_phos"/>
    <property type="match status" value="1"/>
</dbReference>
<dbReference type="InterPro" id="IPR036691">
    <property type="entry name" value="Endo/exonu/phosph_ase_sf"/>
</dbReference>
<name>A0A803JT65_XENTR</name>
<proteinExistence type="predicted"/>
<dbReference type="AlphaFoldDB" id="A0A803JT65"/>
<dbReference type="Gene3D" id="3.60.10.10">
    <property type="entry name" value="Endonuclease/exonuclease/phosphatase"/>
    <property type="match status" value="1"/>
</dbReference>
<feature type="domain" description="Reverse transcriptase" evidence="2">
    <location>
        <begin position="489"/>
        <end position="759"/>
    </location>
</feature>
<dbReference type="InterPro" id="IPR000477">
    <property type="entry name" value="RT_dom"/>
</dbReference>
<protein>
    <recommendedName>
        <fullName evidence="2">Reverse transcriptase domain-containing protein</fullName>
    </recommendedName>
</protein>
<dbReference type="InterPro" id="IPR005135">
    <property type="entry name" value="Endo/exonuclease/phosphatase"/>
</dbReference>
<feature type="transmembrane region" description="Helical" evidence="1">
    <location>
        <begin position="854"/>
        <end position="873"/>
    </location>
</feature>
<dbReference type="PROSITE" id="PS50878">
    <property type="entry name" value="RT_POL"/>
    <property type="match status" value="1"/>
</dbReference>
<dbReference type="Ensembl" id="ENSXETT00000110006">
    <property type="protein sequence ID" value="ENSXETP00000111190"/>
    <property type="gene ID" value="ENSXETG00000048443"/>
</dbReference>
<accession>A0A803JT65</accession>
<organism evidence="3">
    <name type="scientific">Xenopus tropicalis</name>
    <name type="common">Western clawed frog</name>
    <name type="synonym">Silurana tropicalis</name>
    <dbReference type="NCBI Taxonomy" id="8364"/>
    <lineage>
        <taxon>Eukaryota</taxon>
        <taxon>Metazoa</taxon>
        <taxon>Chordata</taxon>
        <taxon>Craniata</taxon>
        <taxon>Vertebrata</taxon>
        <taxon>Euteleostomi</taxon>
        <taxon>Amphibia</taxon>
        <taxon>Batrachia</taxon>
        <taxon>Anura</taxon>
        <taxon>Pipoidea</taxon>
        <taxon>Pipidae</taxon>
        <taxon>Xenopodinae</taxon>
        <taxon>Xenopus</taxon>
        <taxon>Silurana</taxon>
    </lineage>
</organism>
<dbReference type="CDD" id="cd09076">
    <property type="entry name" value="L1-EN"/>
    <property type="match status" value="1"/>
</dbReference>
<evidence type="ECO:0000256" key="1">
    <source>
        <dbReference type="SAM" id="Phobius"/>
    </source>
</evidence>
<dbReference type="GeneTree" id="ENSGT00940000163737"/>
<dbReference type="SUPFAM" id="SSF56219">
    <property type="entry name" value="DNase I-like"/>
    <property type="match status" value="1"/>
</dbReference>
<keyword evidence="1" id="KW-0472">Membrane</keyword>
<keyword evidence="1" id="KW-0812">Transmembrane</keyword>
<sequence length="1133" mass="131278">MQHLQKSKMTTLKITSLNVRSLKSPCRRAALFAFLETLNFDICLLQECAIDSSMDYAHLKKDWKLGPSFWSGSNDAKPTGVGILCRGPYFSIQTVTEIVPGRALCVHLFFKGLFARIVNIYASPDKQERTDLFELLPLFCVGSSPLLVGGDFNCVYAGESRQGGDPNRKDKTSYLLKNVIDDFKLKDAWKLCSNDPGFTWSKKNIQSRIDFIFLSDSSNPFKCEILDNVISDDKVLISQVTMSKEKRVNKGLWRLNTQLLDNPQISDKFVRTYQCWQNKRKPHESMLHWWEGTKPKIRDFFIKAGKEVARGKKRFFYLLNLRLQTLFKLRDADVNVDDDILLLKAEIAKTLEQKGKEIIFNSHVQHLEEGEKCSRFFFKKVMDKKELILSLEGMTSMSDILNTAYNFYHLFNEKQVDASLLKDCINVLNAKLSFLDQEILSKDISLEELFITFKSFSFAKAPGEDSLPVEFYLRFWEILKDDLFLVFKESFLSDTLPPSWRRGIVSLIFKKGDKERLENYRPITLLNVDYKVMAKLISLRLKPFLSNLIHPDQVCGVPGRSMTESLNVIRDVIWFCNERNLNLAVLSLDFEKAFDRVSHDFLFKVLTKMALPNFILNGIKVLYRSSFSQISVNGFLTQKVFLKSGVKQGCPLSPMLFICAIEPLLIYLRNDKVIRGIHVPGGGGHQVKVSGYMDDITIFCSTSYSLKRALTQTSFFCGASGFKLNVQKCNCLGFGSWDPSLTPEITIQQEQIKILGLVFNTDITGVVNWDSVLAKMEKKILIWNLRNLTMEGKILIIKMVLLPLMLHVGMVFPPSSLYIKKLTRVCFKFLWGSKMEKLKRDFMYRDKMCKGKDVPNLLLFFYVKYFCFCFNIFNSKGIFSCFLRYAAGMLFKHWFRPPLNCPMLLSPPKHYVIIERAIRLFSLKNVDVGVLGNQKKTTLILRQEEVILTVSNFSEQKSKKVWRNVFGKYLANVHKDLAWAIVHQCLPTREFQHRRGLVARAKCPRQNCCNDETVMHLFWNCQYAQQLWKTVGPLFKHIGNLQSFNYEMVFYGLFICPNFKQFYVCWMIINCFKNALWKTRNILLFNRDFIDVKQCIKMAFSEMYVYFLRDKKCQGNDEAVMLWKPSLWNSILP</sequence>
<keyword evidence="1" id="KW-1133">Transmembrane helix</keyword>
<evidence type="ECO:0000313" key="3">
    <source>
        <dbReference type="Ensembl" id="ENSXETP00000111190"/>
    </source>
</evidence>
<dbReference type="GO" id="GO:0003824">
    <property type="term" value="F:catalytic activity"/>
    <property type="evidence" value="ECO:0007669"/>
    <property type="project" value="InterPro"/>
</dbReference>